<comment type="subcellular location">
    <subcellularLocation>
        <location evidence="1">Cytoplasm</location>
    </subcellularLocation>
</comment>
<comment type="caution">
    <text evidence="6">The sequence shown here is derived from an EMBL/GenBank/DDBJ whole genome shotgun (WGS) entry which is preliminary data.</text>
</comment>
<accession>A0ABD0YS66</accession>
<evidence type="ECO:0000256" key="4">
    <source>
        <dbReference type="SAM" id="SignalP"/>
    </source>
</evidence>
<gene>
    <name evidence="6" type="ORF">AAG570_008890</name>
</gene>
<evidence type="ECO:0000256" key="2">
    <source>
        <dbReference type="ARBA" id="ARBA00022490"/>
    </source>
</evidence>
<proteinExistence type="predicted"/>
<feature type="non-terminal residue" evidence="6">
    <location>
        <position position="1"/>
    </location>
</feature>
<protein>
    <recommendedName>
        <fullName evidence="5">HOOK N-terminal domain-containing protein</fullName>
    </recommendedName>
</protein>
<feature type="chain" id="PRO_5044793486" description="HOOK N-terminal domain-containing protein" evidence="4">
    <location>
        <begin position="20"/>
        <end position="161"/>
    </location>
</feature>
<evidence type="ECO:0000313" key="6">
    <source>
        <dbReference type="EMBL" id="KAL1138828.1"/>
    </source>
</evidence>
<keyword evidence="2" id="KW-0963">Cytoplasm</keyword>
<dbReference type="SUPFAM" id="SSF116907">
    <property type="entry name" value="Hook domain"/>
    <property type="match status" value="1"/>
</dbReference>
<dbReference type="Gene3D" id="1.10.418.10">
    <property type="entry name" value="Calponin-like domain"/>
    <property type="match status" value="1"/>
</dbReference>
<dbReference type="Pfam" id="PF19047">
    <property type="entry name" value="HOOK_N"/>
    <property type="match status" value="1"/>
</dbReference>
<organism evidence="6 7">
    <name type="scientific">Ranatra chinensis</name>
    <dbReference type="NCBI Taxonomy" id="642074"/>
    <lineage>
        <taxon>Eukaryota</taxon>
        <taxon>Metazoa</taxon>
        <taxon>Ecdysozoa</taxon>
        <taxon>Arthropoda</taxon>
        <taxon>Hexapoda</taxon>
        <taxon>Insecta</taxon>
        <taxon>Pterygota</taxon>
        <taxon>Neoptera</taxon>
        <taxon>Paraneoptera</taxon>
        <taxon>Hemiptera</taxon>
        <taxon>Heteroptera</taxon>
        <taxon>Panheteroptera</taxon>
        <taxon>Nepomorpha</taxon>
        <taxon>Nepidae</taxon>
        <taxon>Ranatrinae</taxon>
        <taxon>Ranatra</taxon>
    </lineage>
</organism>
<evidence type="ECO:0000256" key="1">
    <source>
        <dbReference type="ARBA" id="ARBA00004496"/>
    </source>
</evidence>
<dbReference type="GO" id="GO:0005737">
    <property type="term" value="C:cytoplasm"/>
    <property type="evidence" value="ECO:0007669"/>
    <property type="project" value="UniProtKB-SubCell"/>
</dbReference>
<name>A0ABD0YS66_9HEMI</name>
<feature type="domain" description="HOOK N-terminal" evidence="5">
    <location>
        <begin position="26"/>
        <end position="114"/>
    </location>
</feature>
<dbReference type="AlphaFoldDB" id="A0ABD0YS66"/>
<keyword evidence="3" id="KW-0175">Coiled coil</keyword>
<feature type="signal peptide" evidence="4">
    <location>
        <begin position="1"/>
        <end position="19"/>
    </location>
</feature>
<dbReference type="InterPro" id="IPR036872">
    <property type="entry name" value="CH_dom_sf"/>
</dbReference>
<dbReference type="PANTHER" id="PTHR18947:SF28">
    <property type="entry name" value="GIRDIN, ISOFORM A"/>
    <property type="match status" value="1"/>
</dbReference>
<reference evidence="6 7" key="1">
    <citation type="submission" date="2024-07" db="EMBL/GenBank/DDBJ databases">
        <title>Chromosome-level genome assembly of the water stick insect Ranatra chinensis (Heteroptera: Nepidae).</title>
        <authorList>
            <person name="Liu X."/>
        </authorList>
    </citation>
    <scope>NUCLEOTIDE SEQUENCE [LARGE SCALE GENOMIC DNA]</scope>
    <source>
        <strain evidence="6">Cailab_2021Rc</strain>
        <tissue evidence="6">Muscle</tissue>
    </source>
</reference>
<evidence type="ECO:0000259" key="5">
    <source>
        <dbReference type="Pfam" id="PF19047"/>
    </source>
</evidence>
<sequence length="161" mass="18186">LSFLFLLFIFSDPEPLHHGVGPSLGNPALRTRNMDCIVKNIKALYEEELCQLVVVLPDCGRLGREPDSKEGLQEMHLLLLLLLGCAVQCPNKQTFIEQIKLLPIDAQHSLVHCIKQVTESQEIVLTQETGEGLSSELLISHIRRLIKQRDNYLQVIVRIKA</sequence>
<dbReference type="Proteomes" id="UP001558652">
    <property type="component" value="Unassembled WGS sequence"/>
</dbReference>
<keyword evidence="4" id="KW-0732">Signal</keyword>
<dbReference type="EMBL" id="JBFDAA010000003">
    <property type="protein sequence ID" value="KAL1138828.1"/>
    <property type="molecule type" value="Genomic_DNA"/>
</dbReference>
<keyword evidence="7" id="KW-1185">Reference proteome</keyword>
<dbReference type="InterPro" id="IPR043936">
    <property type="entry name" value="HOOK_N"/>
</dbReference>
<evidence type="ECO:0000313" key="7">
    <source>
        <dbReference type="Proteomes" id="UP001558652"/>
    </source>
</evidence>
<dbReference type="PANTHER" id="PTHR18947">
    <property type="entry name" value="HOOK PROTEINS"/>
    <property type="match status" value="1"/>
</dbReference>
<evidence type="ECO:0000256" key="3">
    <source>
        <dbReference type="ARBA" id="ARBA00023054"/>
    </source>
</evidence>